<evidence type="ECO:0000313" key="2">
    <source>
        <dbReference type="EMBL" id="PQM43477.1"/>
    </source>
</evidence>
<gene>
    <name evidence="2" type="ORF">VC83_09604</name>
</gene>
<dbReference type="EMBL" id="KV441390">
    <property type="protein sequence ID" value="PQM43477.1"/>
    <property type="molecule type" value="Genomic_DNA"/>
</dbReference>
<dbReference type="RefSeq" id="XP_024328785.1">
    <property type="nucleotide sequence ID" value="XM_024473017.1"/>
</dbReference>
<sequence length="140" mass="15959">MVEGRTQAVEGRTEMVEGRTQAVEGRTQVVKVRTQVVEGKTQLNPQGGYSWCMAKRTALARKRRRDKRSYWCQQNSTNASKEDLSFTTSLHGRNGQNPRAYTCGVQKREYAFKSTEERVWKTLDGLRNGLRLHAPVQARG</sequence>
<dbReference type="GeneID" id="36292634"/>
<accession>A0A2P6FGG8</accession>
<protein>
    <submittedName>
        <fullName evidence="2">Uncharacterized protein</fullName>
    </submittedName>
</protein>
<dbReference type="Proteomes" id="UP000077154">
    <property type="component" value="Unassembled WGS sequence"/>
</dbReference>
<dbReference type="AlphaFoldDB" id="A0A2P6FGG8"/>
<proteinExistence type="predicted"/>
<organism evidence="2">
    <name type="scientific">Pseudogymnoascus destructans</name>
    <dbReference type="NCBI Taxonomy" id="655981"/>
    <lineage>
        <taxon>Eukaryota</taxon>
        <taxon>Fungi</taxon>
        <taxon>Dikarya</taxon>
        <taxon>Ascomycota</taxon>
        <taxon>Pezizomycotina</taxon>
        <taxon>Leotiomycetes</taxon>
        <taxon>Thelebolales</taxon>
        <taxon>Thelebolaceae</taxon>
        <taxon>Pseudogymnoascus</taxon>
    </lineage>
</organism>
<reference evidence="2" key="1">
    <citation type="submission" date="2016-03" db="EMBL/GenBank/DDBJ databases">
        <title>Updated assembly of Pseudogymnoascus destructans, the fungus causing white-nose syndrome of bats.</title>
        <authorList>
            <person name="Palmer J.M."/>
            <person name="Drees K.P."/>
            <person name="Foster J.T."/>
            <person name="Lindner D.L."/>
        </authorList>
    </citation>
    <scope>NUCLEOTIDE SEQUENCE [LARGE SCALE GENOMIC DNA]</scope>
    <source>
        <strain evidence="2">20631-21</strain>
    </source>
</reference>
<evidence type="ECO:0000256" key="1">
    <source>
        <dbReference type="SAM" id="MobiDB-lite"/>
    </source>
</evidence>
<name>A0A2P6FGG8_9PEZI</name>
<feature type="region of interest" description="Disordered" evidence="1">
    <location>
        <begin position="1"/>
        <end position="20"/>
    </location>
</feature>